<dbReference type="GO" id="GO:0005576">
    <property type="term" value="C:extracellular region"/>
    <property type="evidence" value="ECO:0007669"/>
    <property type="project" value="TreeGrafter"/>
</dbReference>
<keyword evidence="4" id="KW-0808">Transferase</keyword>
<dbReference type="PANTHER" id="PTHR30582:SF24">
    <property type="entry name" value="L,D-TRANSPEPTIDASE ERFK_SRFK-RELATED"/>
    <property type="match status" value="1"/>
</dbReference>
<comment type="caution">
    <text evidence="11">The sequence shown here is derived from an EMBL/GenBank/DDBJ whole genome shotgun (WGS) entry which is preliminary data.</text>
</comment>
<accession>A0A3N1XZX5</accession>
<dbReference type="InterPro" id="IPR038063">
    <property type="entry name" value="Transpep_catalytic_dom"/>
</dbReference>
<organism evidence="11 12">
    <name type="scientific">Inmirania thermothiophila</name>
    <dbReference type="NCBI Taxonomy" id="1750597"/>
    <lineage>
        <taxon>Bacteria</taxon>
        <taxon>Pseudomonadati</taxon>
        <taxon>Pseudomonadota</taxon>
        <taxon>Gammaproteobacteria</taxon>
        <taxon>Chromatiales</taxon>
        <taxon>Ectothiorhodospiraceae</taxon>
        <taxon>Inmirania</taxon>
    </lineage>
</organism>
<dbReference type="GO" id="GO:0071555">
    <property type="term" value="P:cell wall organization"/>
    <property type="evidence" value="ECO:0007669"/>
    <property type="project" value="UniProtKB-UniRule"/>
</dbReference>
<keyword evidence="8 9" id="KW-0961">Cell wall biogenesis/degradation</keyword>
<comment type="pathway">
    <text evidence="1 9">Cell wall biogenesis; peptidoglycan biosynthesis.</text>
</comment>
<evidence type="ECO:0000256" key="3">
    <source>
        <dbReference type="ARBA" id="ARBA00022676"/>
    </source>
</evidence>
<proteinExistence type="inferred from homology"/>
<dbReference type="Gene3D" id="2.40.440.10">
    <property type="entry name" value="L,D-transpeptidase catalytic domain-like"/>
    <property type="match status" value="1"/>
</dbReference>
<feature type="active site" description="Nucleophile" evidence="9">
    <location>
        <position position="137"/>
    </location>
</feature>
<sequence length="162" mass="17891">MSEAPHLEVRVAVQRLALVADGRVLRSWPVSTAARGLGERRGSERTPRGWHVVRAKIGAGCAPGTVFVGRRPTGEIWTPELAARHPGRDWILSRILWLSGLERGRNRLGAVDTMRRYIYIHGAPDDAPMGVPASRGCIRMRSADVIELFDLVPAGTRVWIGR</sequence>
<evidence type="ECO:0000256" key="7">
    <source>
        <dbReference type="ARBA" id="ARBA00022984"/>
    </source>
</evidence>
<comment type="similarity">
    <text evidence="2">Belongs to the YkuD family.</text>
</comment>
<evidence type="ECO:0000256" key="6">
    <source>
        <dbReference type="ARBA" id="ARBA00022960"/>
    </source>
</evidence>
<dbReference type="Proteomes" id="UP000276634">
    <property type="component" value="Unassembled WGS sequence"/>
</dbReference>
<evidence type="ECO:0000256" key="9">
    <source>
        <dbReference type="PROSITE-ProRule" id="PRU01373"/>
    </source>
</evidence>
<dbReference type="CDD" id="cd16913">
    <property type="entry name" value="YkuD_like"/>
    <property type="match status" value="1"/>
</dbReference>
<keyword evidence="6 9" id="KW-0133">Cell shape</keyword>
<evidence type="ECO:0000313" key="12">
    <source>
        <dbReference type="Proteomes" id="UP000276634"/>
    </source>
</evidence>
<dbReference type="RefSeq" id="WP_211331915.1">
    <property type="nucleotide sequence ID" value="NZ_RJVI01000002.1"/>
</dbReference>
<evidence type="ECO:0000256" key="8">
    <source>
        <dbReference type="ARBA" id="ARBA00023316"/>
    </source>
</evidence>
<dbReference type="PANTHER" id="PTHR30582">
    <property type="entry name" value="L,D-TRANSPEPTIDASE"/>
    <property type="match status" value="1"/>
</dbReference>
<dbReference type="GO" id="GO:0018104">
    <property type="term" value="P:peptidoglycan-protein cross-linking"/>
    <property type="evidence" value="ECO:0007669"/>
    <property type="project" value="TreeGrafter"/>
</dbReference>
<evidence type="ECO:0000259" key="10">
    <source>
        <dbReference type="PROSITE" id="PS52029"/>
    </source>
</evidence>
<dbReference type="SUPFAM" id="SSF141523">
    <property type="entry name" value="L,D-transpeptidase catalytic domain-like"/>
    <property type="match status" value="1"/>
</dbReference>
<dbReference type="PROSITE" id="PS52029">
    <property type="entry name" value="LD_TPASE"/>
    <property type="match status" value="1"/>
</dbReference>
<feature type="domain" description="L,D-TPase catalytic" evidence="10">
    <location>
        <begin position="5"/>
        <end position="161"/>
    </location>
</feature>
<gene>
    <name evidence="11" type="ORF">EDC57_1337</name>
</gene>
<evidence type="ECO:0000313" key="11">
    <source>
        <dbReference type="EMBL" id="ROR32146.1"/>
    </source>
</evidence>
<keyword evidence="3" id="KW-0328">Glycosyltransferase</keyword>
<evidence type="ECO:0000256" key="5">
    <source>
        <dbReference type="ARBA" id="ARBA00022801"/>
    </source>
</evidence>
<protein>
    <submittedName>
        <fullName evidence="11">L,D-transpeptidase-like protein</fullName>
    </submittedName>
</protein>
<keyword evidence="5" id="KW-0378">Hydrolase</keyword>
<keyword evidence="12" id="KW-1185">Reference proteome</keyword>
<evidence type="ECO:0000256" key="2">
    <source>
        <dbReference type="ARBA" id="ARBA00005992"/>
    </source>
</evidence>
<name>A0A3N1XZX5_9GAMM</name>
<evidence type="ECO:0000256" key="1">
    <source>
        <dbReference type="ARBA" id="ARBA00004752"/>
    </source>
</evidence>
<dbReference type="EMBL" id="RJVI01000002">
    <property type="protein sequence ID" value="ROR32146.1"/>
    <property type="molecule type" value="Genomic_DNA"/>
</dbReference>
<dbReference type="AlphaFoldDB" id="A0A3N1XZX5"/>
<keyword evidence="7 9" id="KW-0573">Peptidoglycan synthesis</keyword>
<evidence type="ECO:0000256" key="4">
    <source>
        <dbReference type="ARBA" id="ARBA00022679"/>
    </source>
</evidence>
<dbReference type="GO" id="GO:0071972">
    <property type="term" value="F:peptidoglycan L,D-transpeptidase activity"/>
    <property type="evidence" value="ECO:0007669"/>
    <property type="project" value="TreeGrafter"/>
</dbReference>
<reference evidence="11 12" key="1">
    <citation type="submission" date="2018-11" db="EMBL/GenBank/DDBJ databases">
        <title>Genomic Encyclopedia of Type Strains, Phase IV (KMG-IV): sequencing the most valuable type-strain genomes for metagenomic binning, comparative biology and taxonomic classification.</title>
        <authorList>
            <person name="Goeker M."/>
        </authorList>
    </citation>
    <scope>NUCLEOTIDE SEQUENCE [LARGE SCALE GENOMIC DNA]</scope>
    <source>
        <strain evidence="11 12">DSM 100275</strain>
    </source>
</reference>
<feature type="active site" description="Proton donor/acceptor" evidence="9">
    <location>
        <position position="121"/>
    </location>
</feature>
<dbReference type="GO" id="GO:0008360">
    <property type="term" value="P:regulation of cell shape"/>
    <property type="evidence" value="ECO:0007669"/>
    <property type="project" value="UniProtKB-UniRule"/>
</dbReference>
<dbReference type="InterPro" id="IPR005490">
    <property type="entry name" value="LD_TPept_cat_dom"/>
</dbReference>
<dbReference type="GO" id="GO:0016757">
    <property type="term" value="F:glycosyltransferase activity"/>
    <property type="evidence" value="ECO:0007669"/>
    <property type="project" value="UniProtKB-KW"/>
</dbReference>
<dbReference type="Pfam" id="PF03734">
    <property type="entry name" value="YkuD"/>
    <property type="match status" value="1"/>
</dbReference>
<dbReference type="UniPathway" id="UPA00219"/>
<dbReference type="InterPro" id="IPR050979">
    <property type="entry name" value="LD-transpeptidase"/>
</dbReference>